<organism evidence="3 4">
    <name type="scientific">Sphingomonas paucimobilis NBRC 13935</name>
    <dbReference type="NCBI Taxonomy" id="1219050"/>
    <lineage>
        <taxon>Bacteria</taxon>
        <taxon>Pseudomonadati</taxon>
        <taxon>Pseudomonadota</taxon>
        <taxon>Alphaproteobacteria</taxon>
        <taxon>Sphingomonadales</taxon>
        <taxon>Sphingomonadaceae</taxon>
        <taxon>Sphingomonas</taxon>
    </lineage>
</organism>
<feature type="region of interest" description="Disordered" evidence="1">
    <location>
        <begin position="171"/>
        <end position="200"/>
    </location>
</feature>
<gene>
    <name evidence="3" type="ORF">SP6_36_00350</name>
</gene>
<dbReference type="GeneID" id="78527957"/>
<evidence type="ECO:0000256" key="2">
    <source>
        <dbReference type="SAM" id="SignalP"/>
    </source>
</evidence>
<evidence type="ECO:0000256" key="1">
    <source>
        <dbReference type="SAM" id="MobiDB-lite"/>
    </source>
</evidence>
<dbReference type="RefSeq" id="WP_007404786.1">
    <property type="nucleotide sequence ID" value="NZ_BBJS01000036.1"/>
</dbReference>
<dbReference type="EMBL" id="BBJS01000036">
    <property type="protein sequence ID" value="GAN14316.1"/>
    <property type="molecule type" value="Genomic_DNA"/>
</dbReference>
<comment type="caution">
    <text evidence="3">The sequence shown here is derived from an EMBL/GenBank/DDBJ whole genome shotgun (WGS) entry which is preliminary data.</text>
</comment>
<accession>A0A0C9MUH9</accession>
<evidence type="ECO:0000313" key="3">
    <source>
        <dbReference type="EMBL" id="GAN14316.1"/>
    </source>
</evidence>
<sequence length="200" mass="21464">MTMPKSHIFPRFACLSLLAGLFASAPAIARDDAPRAIGGWTVAPSKDGQGCFLTKVYDRPGDTTLLLGLDRDGTNHLTVLNSNWSIEPKQRLKLDFRLSKGGYAKHFAVGLASDGKRGFVTSFEPKFPAYFASSHMLAIARGDVPVERLPLDGSGAAVASLRQCVAKLADRTRVSSGEKSGADDIPRDPFATGSGRKSRR</sequence>
<dbReference type="AlphaFoldDB" id="A0A0C9MUH9"/>
<proteinExistence type="predicted"/>
<name>A0A0C9MUH9_SPHPI</name>
<keyword evidence="4" id="KW-1185">Reference proteome</keyword>
<keyword evidence="2" id="KW-0732">Signal</keyword>
<evidence type="ECO:0000313" key="4">
    <source>
        <dbReference type="Proteomes" id="UP000032025"/>
    </source>
</evidence>
<dbReference type="Proteomes" id="UP000032025">
    <property type="component" value="Unassembled WGS sequence"/>
</dbReference>
<feature type="signal peptide" evidence="2">
    <location>
        <begin position="1"/>
        <end position="29"/>
    </location>
</feature>
<feature type="chain" id="PRO_5002209666" evidence="2">
    <location>
        <begin position="30"/>
        <end position="200"/>
    </location>
</feature>
<reference evidence="3 4" key="1">
    <citation type="submission" date="2014-08" db="EMBL/GenBank/DDBJ databases">
        <title>Whole genome shotgun sequence of Sphingomonas paucimobilis NBRC 13935.</title>
        <authorList>
            <person name="Hosoyama A."/>
            <person name="Hashimoto M."/>
            <person name="Hosoyama Y."/>
            <person name="Noguchi M."/>
            <person name="Uohara A."/>
            <person name="Ohji S."/>
            <person name="Katano-Makiyama Y."/>
            <person name="Ichikawa N."/>
            <person name="Kimura A."/>
            <person name="Yamazoe A."/>
            <person name="Fujita N."/>
        </authorList>
    </citation>
    <scope>NUCLEOTIDE SEQUENCE [LARGE SCALE GENOMIC DNA]</scope>
    <source>
        <strain evidence="3 4">NBRC 13935</strain>
    </source>
</reference>
<protein>
    <submittedName>
        <fullName evidence="3">DNA, contig: SP636</fullName>
    </submittedName>
</protein>